<organism evidence="2 3">
    <name type="scientific">Branchiibius hedensis</name>
    <dbReference type="NCBI Taxonomy" id="672460"/>
    <lineage>
        <taxon>Bacteria</taxon>
        <taxon>Bacillati</taxon>
        <taxon>Actinomycetota</taxon>
        <taxon>Actinomycetes</taxon>
        <taxon>Micrococcales</taxon>
        <taxon>Dermacoccaceae</taxon>
        <taxon>Branchiibius</taxon>
    </lineage>
</organism>
<evidence type="ECO:0000313" key="2">
    <source>
        <dbReference type="EMBL" id="SSA35217.1"/>
    </source>
</evidence>
<keyword evidence="3" id="KW-1185">Reference proteome</keyword>
<dbReference type="EMBL" id="UESZ01000001">
    <property type="protein sequence ID" value="SSA35217.1"/>
    <property type="molecule type" value="Genomic_DNA"/>
</dbReference>
<dbReference type="Proteomes" id="UP000250028">
    <property type="component" value="Unassembled WGS sequence"/>
</dbReference>
<name>A0A2Y8ZZ83_9MICO</name>
<evidence type="ECO:0000256" key="1">
    <source>
        <dbReference type="SAM" id="Phobius"/>
    </source>
</evidence>
<reference evidence="3" key="1">
    <citation type="submission" date="2016-10" db="EMBL/GenBank/DDBJ databases">
        <authorList>
            <person name="Varghese N."/>
            <person name="Submissions S."/>
        </authorList>
    </citation>
    <scope>NUCLEOTIDE SEQUENCE [LARGE SCALE GENOMIC DNA]</scope>
    <source>
        <strain evidence="3">DSM 22951</strain>
    </source>
</reference>
<gene>
    <name evidence="2" type="ORF">SAMN04489750_2567</name>
</gene>
<accession>A0A2Y8ZZ83</accession>
<keyword evidence="1" id="KW-0812">Transmembrane</keyword>
<proteinExistence type="predicted"/>
<keyword evidence="1" id="KW-1133">Transmembrane helix</keyword>
<feature type="transmembrane region" description="Helical" evidence="1">
    <location>
        <begin position="117"/>
        <end position="139"/>
    </location>
</feature>
<keyword evidence="1" id="KW-0472">Membrane</keyword>
<sequence>MPQLEPVKVLAGQPADLGRSPWFDSGTTVFADIDPAVKTRAADWGCRLTDGDSSARVLESTPDPDVIGTRVIDDQSLTPVVTVGPTGDGSSITCSGGRAETGVTMWALPTDAGLPRVALSLVIAGIALLGAAALMLPAARGLTRFGR</sequence>
<evidence type="ECO:0000313" key="3">
    <source>
        <dbReference type="Proteomes" id="UP000250028"/>
    </source>
</evidence>
<protein>
    <submittedName>
        <fullName evidence="2">Uncharacterized protein</fullName>
    </submittedName>
</protein>
<dbReference type="AlphaFoldDB" id="A0A2Y8ZZ83"/>